<dbReference type="PANTHER" id="PTHR46696">
    <property type="entry name" value="P450, PUTATIVE (EUROFUNG)-RELATED"/>
    <property type="match status" value="1"/>
</dbReference>
<dbReference type="RefSeq" id="WP_188257576.1">
    <property type="nucleotide sequence ID" value="NZ_JABVCF010000018.1"/>
</dbReference>
<gene>
    <name evidence="4" type="ORF">KEU06_25775</name>
</gene>
<dbReference type="PRINTS" id="PR00385">
    <property type="entry name" value="P450"/>
</dbReference>
<dbReference type="GO" id="GO:0020037">
    <property type="term" value="F:heme binding"/>
    <property type="evidence" value="ECO:0007669"/>
    <property type="project" value="InterPro"/>
</dbReference>
<dbReference type="PRINTS" id="PR00359">
    <property type="entry name" value="BP450"/>
</dbReference>
<dbReference type="InterPro" id="IPR001128">
    <property type="entry name" value="Cyt_P450"/>
</dbReference>
<sequence>MLREATQATAQAGKDGIEAPVLDIDPFTETVLADPYPFHAALRETGAVVLLRPYGIYAVGRHEEAKTVLSDDERFMASAGTGMYDLRKPGAWRPRSPLLETDPPEHTKLRAVLTRIISPFVIRKWRADFEVEAERIVERILDLGTFDAVKEIAEGFVLTVFPNAIGVDIPHENAVAIGDMNFNAIGPNNEIFQRSLRKVEPILEWYQKSFQRESMRPGGFGEQIYLAQDASELPADSAPGLVRSFIRGGMDTTIAGIGFALNQLARSPEQWDAIRTEPALVRGAFEEAIRHEAPSQTQFRTVVRETVLGGVRLDADRKVAIFMGAANRDPRRWDHPDSYDIRRGAAGIHLAFGSGAHICIGQMIARLEAEVILSALARRTATIEIAGEPSYRIINTLRTLKELPLRVTRA</sequence>
<dbReference type="InterPro" id="IPR036396">
    <property type="entry name" value="Cyt_P450_sf"/>
</dbReference>
<dbReference type="GO" id="GO:0005506">
    <property type="term" value="F:iron ion binding"/>
    <property type="evidence" value="ECO:0007669"/>
    <property type="project" value="InterPro"/>
</dbReference>
<dbReference type="Proteomes" id="UP000680348">
    <property type="component" value="Unassembled WGS sequence"/>
</dbReference>
<keyword evidence="3" id="KW-0503">Monooxygenase</keyword>
<evidence type="ECO:0000256" key="3">
    <source>
        <dbReference type="RuleBase" id="RU000461"/>
    </source>
</evidence>
<dbReference type="Gene3D" id="1.10.630.10">
    <property type="entry name" value="Cytochrome P450"/>
    <property type="match status" value="1"/>
</dbReference>
<dbReference type="Pfam" id="PF00067">
    <property type="entry name" value="p450"/>
    <property type="match status" value="1"/>
</dbReference>
<protein>
    <submittedName>
        <fullName evidence="4">Cytochrome P450</fullName>
    </submittedName>
</protein>
<comment type="caution">
    <text evidence="4">The sequence shown here is derived from an EMBL/GenBank/DDBJ whole genome shotgun (WGS) entry which is preliminary data.</text>
</comment>
<keyword evidence="3" id="KW-0479">Metal-binding</keyword>
<evidence type="ECO:0000256" key="1">
    <source>
        <dbReference type="ARBA" id="ARBA00001971"/>
    </source>
</evidence>
<dbReference type="EMBL" id="JAGWCR010000018">
    <property type="protein sequence ID" value="MBS3652019.1"/>
    <property type="molecule type" value="Genomic_DNA"/>
</dbReference>
<comment type="similarity">
    <text evidence="2 3">Belongs to the cytochrome P450 family.</text>
</comment>
<keyword evidence="3" id="KW-0560">Oxidoreductase</keyword>
<reference evidence="4" key="1">
    <citation type="submission" date="2021-04" db="EMBL/GenBank/DDBJ databases">
        <title>Pseudaminobacter soli sp. nov., isolated from paddy soil contaminated by heavy metals.</title>
        <authorList>
            <person name="Zhang K."/>
        </authorList>
    </citation>
    <scope>NUCLEOTIDE SEQUENCE</scope>
    <source>
        <strain evidence="4">19-2017</strain>
    </source>
</reference>
<accession>A0A942E1G0</accession>
<name>A0A942E1G0_9HYPH</name>
<keyword evidence="3" id="KW-0408">Iron</keyword>
<organism evidence="4 5">
    <name type="scientific">Pseudaminobacter soli</name>
    <name type="common">ex Zhang et al. 2022</name>
    <dbReference type="NCBI Taxonomy" id="2831468"/>
    <lineage>
        <taxon>Bacteria</taxon>
        <taxon>Pseudomonadati</taxon>
        <taxon>Pseudomonadota</taxon>
        <taxon>Alphaproteobacteria</taxon>
        <taxon>Hyphomicrobiales</taxon>
        <taxon>Phyllobacteriaceae</taxon>
        <taxon>Pseudaminobacter</taxon>
    </lineage>
</organism>
<proteinExistence type="inferred from homology"/>
<evidence type="ECO:0000256" key="2">
    <source>
        <dbReference type="ARBA" id="ARBA00010617"/>
    </source>
</evidence>
<dbReference type="GO" id="GO:0016705">
    <property type="term" value="F:oxidoreductase activity, acting on paired donors, with incorporation or reduction of molecular oxygen"/>
    <property type="evidence" value="ECO:0007669"/>
    <property type="project" value="InterPro"/>
</dbReference>
<keyword evidence="5" id="KW-1185">Reference proteome</keyword>
<dbReference type="GO" id="GO:0004497">
    <property type="term" value="F:monooxygenase activity"/>
    <property type="evidence" value="ECO:0007669"/>
    <property type="project" value="UniProtKB-KW"/>
</dbReference>
<comment type="cofactor">
    <cofactor evidence="1">
        <name>heme</name>
        <dbReference type="ChEBI" id="CHEBI:30413"/>
    </cofactor>
</comment>
<evidence type="ECO:0000313" key="5">
    <source>
        <dbReference type="Proteomes" id="UP000680348"/>
    </source>
</evidence>
<dbReference type="AlphaFoldDB" id="A0A942E1G0"/>
<dbReference type="PANTHER" id="PTHR46696:SF1">
    <property type="entry name" value="CYTOCHROME P450 YJIB-RELATED"/>
    <property type="match status" value="1"/>
</dbReference>
<dbReference type="InterPro" id="IPR017972">
    <property type="entry name" value="Cyt_P450_CS"/>
</dbReference>
<dbReference type="SUPFAM" id="SSF48264">
    <property type="entry name" value="Cytochrome P450"/>
    <property type="match status" value="1"/>
</dbReference>
<keyword evidence="3" id="KW-0349">Heme</keyword>
<dbReference type="PROSITE" id="PS00086">
    <property type="entry name" value="CYTOCHROME_P450"/>
    <property type="match status" value="1"/>
</dbReference>
<evidence type="ECO:0000313" key="4">
    <source>
        <dbReference type="EMBL" id="MBS3652019.1"/>
    </source>
</evidence>
<dbReference type="InterPro" id="IPR002397">
    <property type="entry name" value="Cyt_P450_B"/>
</dbReference>